<dbReference type="Pfam" id="PF01052">
    <property type="entry name" value="FliMN_C"/>
    <property type="match status" value="1"/>
</dbReference>
<dbReference type="PANTHER" id="PTHR43484:SF1">
    <property type="entry name" value="FLAGELLAR MOTOR SWITCH PROTEIN FLIN"/>
    <property type="match status" value="1"/>
</dbReference>
<evidence type="ECO:0000256" key="6">
    <source>
        <dbReference type="ARBA" id="ARBA00022779"/>
    </source>
</evidence>
<keyword evidence="7" id="KW-0472">Membrane</keyword>
<dbReference type="NCBIfam" id="TIGR02480">
    <property type="entry name" value="fliN"/>
    <property type="match status" value="1"/>
</dbReference>
<dbReference type="Proteomes" id="UP000317315">
    <property type="component" value="Unassembled WGS sequence"/>
</dbReference>
<gene>
    <name evidence="10" type="ORF">SAMN06269117_11128</name>
</gene>
<proteinExistence type="inferred from homology"/>
<dbReference type="GO" id="GO:0071973">
    <property type="term" value="P:bacterial-type flagellum-dependent cell motility"/>
    <property type="evidence" value="ECO:0007669"/>
    <property type="project" value="InterPro"/>
</dbReference>
<dbReference type="EMBL" id="FXTM01000011">
    <property type="protein sequence ID" value="SMO56709.1"/>
    <property type="molecule type" value="Genomic_DNA"/>
</dbReference>
<dbReference type="SUPFAM" id="SSF101801">
    <property type="entry name" value="Surface presentation of antigens (SPOA)"/>
    <property type="match status" value="1"/>
</dbReference>
<feature type="compositionally biased region" description="Basic and acidic residues" evidence="8">
    <location>
        <begin position="27"/>
        <end position="54"/>
    </location>
</feature>
<evidence type="ECO:0000256" key="2">
    <source>
        <dbReference type="ARBA" id="ARBA00009226"/>
    </source>
</evidence>
<dbReference type="InterPro" id="IPR036429">
    <property type="entry name" value="SpoA-like_sf"/>
</dbReference>
<feature type="domain" description="Flagellar motor switch protein FliN-like C-terminal" evidence="9">
    <location>
        <begin position="60"/>
        <end position="130"/>
    </location>
</feature>
<keyword evidence="11" id="KW-1185">Reference proteome</keyword>
<sequence>MAKEWEESLKQQQASNSYNQEEQNQEELAKQWEEALKEQELKSTPEETKPSEKCEKEFELLKDIPLEVSVEVGSTKLPLEEILKLHTNSVVELDRFIDEPVDIKINGKLVAKGKLYQVEDNFGVEIVQIITPEERLKLIEE</sequence>
<dbReference type="InterPro" id="IPR051469">
    <property type="entry name" value="FliN/MopA/SpaO"/>
</dbReference>
<keyword evidence="10" id="KW-0969">Cilium</keyword>
<keyword evidence="4" id="KW-1003">Cell membrane</keyword>
<evidence type="ECO:0000313" key="10">
    <source>
        <dbReference type="EMBL" id="SMO56709.1"/>
    </source>
</evidence>
<keyword evidence="10" id="KW-0966">Cell projection</keyword>
<feature type="region of interest" description="Disordered" evidence="8">
    <location>
        <begin position="1"/>
        <end position="54"/>
    </location>
</feature>
<dbReference type="GO" id="GO:0006935">
    <property type="term" value="P:chemotaxis"/>
    <property type="evidence" value="ECO:0007669"/>
    <property type="project" value="UniProtKB-KW"/>
</dbReference>
<keyword evidence="5" id="KW-0145">Chemotaxis</keyword>
<evidence type="ECO:0000256" key="1">
    <source>
        <dbReference type="ARBA" id="ARBA00004413"/>
    </source>
</evidence>
<dbReference type="GO" id="GO:0005886">
    <property type="term" value="C:plasma membrane"/>
    <property type="evidence" value="ECO:0007669"/>
    <property type="project" value="UniProtKB-SubCell"/>
</dbReference>
<evidence type="ECO:0000256" key="5">
    <source>
        <dbReference type="ARBA" id="ARBA00022500"/>
    </source>
</evidence>
<accession>A0A521CBA9</accession>
<keyword evidence="6" id="KW-0283">Flagellar rotation</keyword>
<comment type="similarity">
    <text evidence="2">Belongs to the FliN/MopA/SpaO family.</text>
</comment>
<dbReference type="InterPro" id="IPR001543">
    <property type="entry name" value="FliN-like_C"/>
</dbReference>
<evidence type="ECO:0000256" key="7">
    <source>
        <dbReference type="ARBA" id="ARBA00023136"/>
    </source>
</evidence>
<evidence type="ECO:0000313" key="11">
    <source>
        <dbReference type="Proteomes" id="UP000317315"/>
    </source>
</evidence>
<dbReference type="GO" id="GO:0003774">
    <property type="term" value="F:cytoskeletal motor activity"/>
    <property type="evidence" value="ECO:0007669"/>
    <property type="project" value="InterPro"/>
</dbReference>
<dbReference type="InterPro" id="IPR001172">
    <property type="entry name" value="FliN_T3SS_HrcQb"/>
</dbReference>
<evidence type="ECO:0000259" key="9">
    <source>
        <dbReference type="Pfam" id="PF01052"/>
    </source>
</evidence>
<organism evidence="10 11">
    <name type="scientific">Balnearium lithotrophicum</name>
    <dbReference type="NCBI Taxonomy" id="223788"/>
    <lineage>
        <taxon>Bacteria</taxon>
        <taxon>Pseudomonadati</taxon>
        <taxon>Aquificota</taxon>
        <taxon>Aquificia</taxon>
        <taxon>Desulfurobacteriales</taxon>
        <taxon>Desulfurobacteriaceae</taxon>
        <taxon>Balnearium</taxon>
    </lineage>
</organism>
<evidence type="ECO:0000256" key="3">
    <source>
        <dbReference type="ARBA" id="ARBA00021897"/>
    </source>
</evidence>
<feature type="compositionally biased region" description="Low complexity" evidence="8">
    <location>
        <begin position="11"/>
        <end position="22"/>
    </location>
</feature>
<evidence type="ECO:0000256" key="4">
    <source>
        <dbReference type="ARBA" id="ARBA00022475"/>
    </source>
</evidence>
<reference evidence="10 11" key="1">
    <citation type="submission" date="2017-05" db="EMBL/GenBank/DDBJ databases">
        <authorList>
            <person name="Varghese N."/>
            <person name="Submissions S."/>
        </authorList>
    </citation>
    <scope>NUCLEOTIDE SEQUENCE [LARGE SCALE GENOMIC DNA]</scope>
    <source>
        <strain evidence="10 11">DSM 16304</strain>
    </source>
</reference>
<protein>
    <recommendedName>
        <fullName evidence="3">Flagellar motor switch protein FliN</fullName>
    </recommendedName>
</protein>
<comment type="subcellular location">
    <subcellularLocation>
        <location evidence="1">Cell membrane</location>
        <topology evidence="1">Peripheral membrane protein</topology>
        <orientation evidence="1">Cytoplasmic side</orientation>
    </subcellularLocation>
</comment>
<dbReference type="PRINTS" id="PR00956">
    <property type="entry name" value="FLGMOTORFLIN"/>
</dbReference>
<dbReference type="AlphaFoldDB" id="A0A521CBA9"/>
<dbReference type="PANTHER" id="PTHR43484">
    <property type="match status" value="1"/>
</dbReference>
<dbReference type="InterPro" id="IPR012826">
    <property type="entry name" value="FliN"/>
</dbReference>
<keyword evidence="10" id="KW-0282">Flagellum</keyword>
<dbReference type="Gene3D" id="2.30.330.10">
    <property type="entry name" value="SpoA-like"/>
    <property type="match status" value="1"/>
</dbReference>
<name>A0A521CBA9_9BACT</name>
<dbReference type="GO" id="GO:0009425">
    <property type="term" value="C:bacterial-type flagellum basal body"/>
    <property type="evidence" value="ECO:0007669"/>
    <property type="project" value="InterPro"/>
</dbReference>
<evidence type="ECO:0000256" key="8">
    <source>
        <dbReference type="SAM" id="MobiDB-lite"/>
    </source>
</evidence>